<evidence type="ECO:0000313" key="2">
    <source>
        <dbReference type="EMBL" id="KAF2324162.1"/>
    </source>
</evidence>
<name>A0A6A6NG84_HEVBR</name>
<keyword evidence="3" id="KW-1185">Reference proteome</keyword>
<reference evidence="2 3" key="1">
    <citation type="journal article" date="2020" name="Mol. Plant">
        <title>The Chromosome-Based Rubber Tree Genome Provides New Insights into Spurge Genome Evolution and Rubber Biosynthesis.</title>
        <authorList>
            <person name="Liu J."/>
            <person name="Shi C."/>
            <person name="Shi C.C."/>
            <person name="Li W."/>
            <person name="Zhang Q.J."/>
            <person name="Zhang Y."/>
            <person name="Li K."/>
            <person name="Lu H.F."/>
            <person name="Shi C."/>
            <person name="Zhu S.T."/>
            <person name="Xiao Z.Y."/>
            <person name="Nan H."/>
            <person name="Yue Y."/>
            <person name="Zhu X.G."/>
            <person name="Wu Y."/>
            <person name="Hong X.N."/>
            <person name="Fan G.Y."/>
            <person name="Tong Y."/>
            <person name="Zhang D."/>
            <person name="Mao C.L."/>
            <person name="Liu Y.L."/>
            <person name="Hao S.J."/>
            <person name="Liu W.Q."/>
            <person name="Lv M.Q."/>
            <person name="Zhang H.B."/>
            <person name="Liu Y."/>
            <person name="Hu-Tang G.R."/>
            <person name="Wang J.P."/>
            <person name="Wang J.H."/>
            <person name="Sun Y.H."/>
            <person name="Ni S.B."/>
            <person name="Chen W.B."/>
            <person name="Zhang X.C."/>
            <person name="Jiao Y.N."/>
            <person name="Eichler E.E."/>
            <person name="Li G.H."/>
            <person name="Liu X."/>
            <person name="Gao L.Z."/>
        </authorList>
    </citation>
    <scope>NUCLEOTIDE SEQUENCE [LARGE SCALE GENOMIC DNA]</scope>
    <source>
        <strain evidence="3">cv. GT1</strain>
        <tissue evidence="2">Leaf</tissue>
    </source>
</reference>
<accession>A0A6A6NG84</accession>
<dbReference type="EMBL" id="JAAGAX010000001">
    <property type="protein sequence ID" value="KAF2324162.1"/>
    <property type="molecule type" value="Genomic_DNA"/>
</dbReference>
<dbReference type="Proteomes" id="UP000467840">
    <property type="component" value="Chromosome 5"/>
</dbReference>
<dbReference type="InterPro" id="IPR026960">
    <property type="entry name" value="RVT-Znf"/>
</dbReference>
<comment type="caution">
    <text evidence="2">The sequence shown here is derived from an EMBL/GenBank/DDBJ whole genome shotgun (WGS) entry which is preliminary data.</text>
</comment>
<proteinExistence type="predicted"/>
<evidence type="ECO:0000259" key="1">
    <source>
        <dbReference type="Pfam" id="PF13966"/>
    </source>
</evidence>
<protein>
    <recommendedName>
        <fullName evidence="1">Reverse transcriptase zinc-binding domain-containing protein</fullName>
    </recommendedName>
</protein>
<evidence type="ECO:0000313" key="3">
    <source>
        <dbReference type="Proteomes" id="UP000467840"/>
    </source>
</evidence>
<dbReference type="Pfam" id="PF13966">
    <property type="entry name" value="zf-RVT"/>
    <property type="match status" value="1"/>
</dbReference>
<dbReference type="AlphaFoldDB" id="A0A6A6NG84"/>
<organism evidence="2 3">
    <name type="scientific">Hevea brasiliensis</name>
    <name type="common">Para rubber tree</name>
    <name type="synonym">Siphonia brasiliensis</name>
    <dbReference type="NCBI Taxonomy" id="3981"/>
    <lineage>
        <taxon>Eukaryota</taxon>
        <taxon>Viridiplantae</taxon>
        <taxon>Streptophyta</taxon>
        <taxon>Embryophyta</taxon>
        <taxon>Tracheophyta</taxon>
        <taxon>Spermatophyta</taxon>
        <taxon>Magnoliopsida</taxon>
        <taxon>eudicotyledons</taxon>
        <taxon>Gunneridae</taxon>
        <taxon>Pentapetalae</taxon>
        <taxon>rosids</taxon>
        <taxon>fabids</taxon>
        <taxon>Malpighiales</taxon>
        <taxon>Euphorbiaceae</taxon>
        <taxon>Crotonoideae</taxon>
        <taxon>Micrandreae</taxon>
        <taxon>Hevea</taxon>
    </lineage>
</organism>
<feature type="domain" description="Reverse transcriptase zinc-binding" evidence="1">
    <location>
        <begin position="2"/>
        <end position="67"/>
    </location>
</feature>
<gene>
    <name evidence="2" type="ORF">GH714_008960</name>
</gene>
<sequence>MWRKLWSLKVPPKSRNLVWRACNVVLPTADLLKRKGVDLDVICRLCRQQDESIFHVMVQCPFARQCWEVSRIGFILGSASAFTKWLSLGFQRLAVEDCCYLIRVCWRLCFANVVAHLLAWETRPIADARSRVSLRLRSF</sequence>